<dbReference type="PANTHER" id="PTHR31855">
    <property type="entry name" value="GUANINE NUCLEOTIDE EXCHANGE C9ORF72"/>
    <property type="match status" value="1"/>
</dbReference>
<dbReference type="GO" id="GO:0006897">
    <property type="term" value="P:endocytosis"/>
    <property type="evidence" value="ECO:0007669"/>
    <property type="project" value="TreeGrafter"/>
</dbReference>
<keyword evidence="3" id="KW-1185">Reference proteome</keyword>
<evidence type="ECO:0000256" key="1">
    <source>
        <dbReference type="SAM" id="MobiDB-lite"/>
    </source>
</evidence>
<proteinExistence type="predicted"/>
<dbReference type="PANTHER" id="PTHR31855:SF2">
    <property type="entry name" value="GUANINE NUCLEOTIDE EXCHANGE FACTOR C9ORF72"/>
    <property type="match status" value="1"/>
</dbReference>
<dbReference type="GO" id="GO:0005776">
    <property type="term" value="C:autophagosome"/>
    <property type="evidence" value="ECO:0007669"/>
    <property type="project" value="TreeGrafter"/>
</dbReference>
<dbReference type="EMBL" id="LIAE01006903">
    <property type="protein sequence ID" value="PAV83932.1"/>
    <property type="molecule type" value="Genomic_DNA"/>
</dbReference>
<feature type="compositionally biased region" description="Low complexity" evidence="1">
    <location>
        <begin position="215"/>
        <end position="224"/>
    </location>
</feature>
<feature type="region of interest" description="Disordered" evidence="1">
    <location>
        <begin position="206"/>
        <end position="244"/>
    </location>
</feature>
<sequence length="721" mass="80634">MEAEEYFATFEQLHEGDSPHAATHLPLRVSESCGISKIVWSSFDFMSGPEMNFVWEVSSNSSAGSPNLSGEENSISDAASLDSSLSTASAAYEDIDDPLQEGLTSFDNFDDSLIDSAYSAYFPMGVPDAMSYGKLKYLDDYMTESTSTCATAKTLDDSRVSSCTFSPPPCTLEEEHAASPLYDLLTGTPTSNDMNVLAALTLSNEQHDTEESNEFGESSSSNVSIRTLGKKNKPEEETATTKDAAELKKSIIEEEDKNHALTTSCVDSGIGGTISTHSELSALCTSPTVEADLAIVSQRIEAEESRDRTDTEFSSAAQSGVGLLEQSFDCSFEGTSDESFVAKFVLAEQICSTQMPSNPLMHKVMLIPYRRIVVASYIFSVELSSRKRSVEANRSIHAISLILDSKRCDWYTQRQQFFEQVIMDSVPRIKASLSHEELDDVLVRATQELSRLLSLLGYLERFPLISQARPLMIKNTMFASRKLSEDRLLAKAITGILQSQGHCVIVGSDQLAVSKLLQTLALFVPEEWQWCCLRPYRHKYNPYIRLQAVRRKELEAVIQFGVQSMWPICVIDIDRSVVCISASINRHRHLRAKQEEISLQQIQGEHSRGFVPKLELMNCRAMESVYTFLRRMDQLPMEESARKGFVDQFLLHIDNTAHAFIAYVKEMTKPLDNEKGCGTKSQRFSLSECRRALDLHPDSWFHSVLARAELILPDLAQFIYM</sequence>
<dbReference type="GO" id="GO:0006914">
    <property type="term" value="P:autophagy"/>
    <property type="evidence" value="ECO:0007669"/>
    <property type="project" value="TreeGrafter"/>
</dbReference>
<comment type="caution">
    <text evidence="2">The sequence shown here is derived from an EMBL/GenBank/DDBJ whole genome shotgun (WGS) entry which is preliminary data.</text>
</comment>
<evidence type="ECO:0000313" key="2">
    <source>
        <dbReference type="EMBL" id="PAV83932.1"/>
    </source>
</evidence>
<reference evidence="2 3" key="1">
    <citation type="journal article" date="2017" name="Curr. Biol.">
        <title>Genome architecture and evolution of a unichromosomal asexual nematode.</title>
        <authorList>
            <person name="Fradin H."/>
            <person name="Zegar C."/>
            <person name="Gutwein M."/>
            <person name="Lucas J."/>
            <person name="Kovtun M."/>
            <person name="Corcoran D."/>
            <person name="Baugh L.R."/>
            <person name="Kiontke K."/>
            <person name="Gunsalus K."/>
            <person name="Fitch D.H."/>
            <person name="Piano F."/>
        </authorList>
    </citation>
    <scope>NUCLEOTIDE SEQUENCE [LARGE SCALE GENOMIC DNA]</scope>
    <source>
        <strain evidence="2">PF1309</strain>
    </source>
</reference>
<dbReference type="GO" id="GO:0005085">
    <property type="term" value="F:guanyl-nucleotide exchange factor activity"/>
    <property type="evidence" value="ECO:0007669"/>
    <property type="project" value="InterPro"/>
</dbReference>
<dbReference type="GO" id="GO:0005768">
    <property type="term" value="C:endosome"/>
    <property type="evidence" value="ECO:0007669"/>
    <property type="project" value="TreeGrafter"/>
</dbReference>
<dbReference type="OrthoDB" id="10252077at2759"/>
<dbReference type="PROSITE" id="PS51835">
    <property type="entry name" value="DENN_C9ORF72"/>
    <property type="match status" value="1"/>
</dbReference>
<name>A0A2A2LCJ5_9BILA</name>
<accession>A0A2A2LCJ5</accession>
<dbReference type="InterPro" id="IPR027819">
    <property type="entry name" value="C9orf72"/>
</dbReference>
<dbReference type="STRING" id="2018661.A0A2A2LCJ5"/>
<dbReference type="AlphaFoldDB" id="A0A2A2LCJ5"/>
<organism evidence="2 3">
    <name type="scientific">Diploscapter pachys</name>
    <dbReference type="NCBI Taxonomy" id="2018661"/>
    <lineage>
        <taxon>Eukaryota</taxon>
        <taxon>Metazoa</taxon>
        <taxon>Ecdysozoa</taxon>
        <taxon>Nematoda</taxon>
        <taxon>Chromadorea</taxon>
        <taxon>Rhabditida</taxon>
        <taxon>Rhabditina</taxon>
        <taxon>Rhabditomorpha</taxon>
        <taxon>Rhabditoidea</taxon>
        <taxon>Rhabditidae</taxon>
        <taxon>Diploscapter</taxon>
    </lineage>
</organism>
<evidence type="ECO:0000313" key="3">
    <source>
        <dbReference type="Proteomes" id="UP000218231"/>
    </source>
</evidence>
<dbReference type="Proteomes" id="UP000218231">
    <property type="component" value="Unassembled WGS sequence"/>
</dbReference>
<dbReference type="Pfam" id="PF15019">
    <property type="entry name" value="C9orf72-like"/>
    <property type="match status" value="1"/>
</dbReference>
<protein>
    <submittedName>
        <fullName evidence="2">Uncharacterized protein</fullName>
    </submittedName>
</protein>
<gene>
    <name evidence="2" type="ORF">WR25_02120</name>
</gene>
<feature type="compositionally biased region" description="Basic and acidic residues" evidence="1">
    <location>
        <begin position="232"/>
        <end position="244"/>
    </location>
</feature>